<reference evidence="2 3" key="1">
    <citation type="journal article" date="2022" name="Front. Microbiol.">
        <title>High genomic differentiation and limited gene flow indicate recent cryptic speciation within the genus Laspinema (cyanobacteria).</title>
        <authorList>
            <person name="Stanojkovic A."/>
            <person name="Skoupy S."/>
            <person name="Skaloud P."/>
            <person name="Dvorak P."/>
        </authorList>
    </citation>
    <scope>NUCLEOTIDE SEQUENCE [LARGE SCALE GENOMIC DNA]</scope>
    <source>
        <strain evidence="2 3">D2a</strain>
    </source>
</reference>
<keyword evidence="3" id="KW-1185">Reference proteome</keyword>
<evidence type="ECO:0000256" key="1">
    <source>
        <dbReference type="SAM" id="Phobius"/>
    </source>
</evidence>
<protein>
    <submittedName>
        <fullName evidence="2">DUF5132 domain-containing protein</fullName>
    </submittedName>
</protein>
<organism evidence="2 3">
    <name type="scientific">Laspinema palackyanum D2a</name>
    <dbReference type="NCBI Taxonomy" id="2953684"/>
    <lineage>
        <taxon>Bacteria</taxon>
        <taxon>Bacillati</taxon>
        <taxon>Cyanobacteriota</taxon>
        <taxon>Cyanophyceae</taxon>
        <taxon>Oscillatoriophycideae</taxon>
        <taxon>Oscillatoriales</taxon>
        <taxon>Laspinemataceae</taxon>
        <taxon>Laspinema</taxon>
        <taxon>Laspinema palackyanum</taxon>
    </lineage>
</organism>
<dbReference type="EMBL" id="JAMXFF010000048">
    <property type="protein sequence ID" value="MCT7969360.1"/>
    <property type="molecule type" value="Genomic_DNA"/>
</dbReference>
<evidence type="ECO:0000313" key="3">
    <source>
        <dbReference type="Proteomes" id="UP001525890"/>
    </source>
</evidence>
<accession>A0ABT2MZD4</accession>
<gene>
    <name evidence="2" type="ORF">NG799_23880</name>
</gene>
<comment type="caution">
    <text evidence="2">The sequence shown here is derived from an EMBL/GenBank/DDBJ whole genome shotgun (WGS) entry which is preliminary data.</text>
</comment>
<evidence type="ECO:0000313" key="2">
    <source>
        <dbReference type="EMBL" id="MCT7969360.1"/>
    </source>
</evidence>
<keyword evidence="1" id="KW-0812">Transmembrane</keyword>
<name>A0ABT2MZD4_9CYAN</name>
<feature type="transmembrane region" description="Helical" evidence="1">
    <location>
        <begin position="27"/>
        <end position="45"/>
    </location>
</feature>
<proteinExistence type="predicted"/>
<dbReference type="Pfam" id="PF17195">
    <property type="entry name" value="DUF5132"/>
    <property type="match status" value="1"/>
</dbReference>
<sequence>MGLIHWKQAGMQQHLTEMMEAGKGGRAIALGIGAVVLAPILLPAIGKVAKPLAKATLKNGITLYEKGKVAVAEANEVWEDILAEAKAEALAESHKIPNAEPNHNHKG</sequence>
<keyword evidence="1" id="KW-0472">Membrane</keyword>
<dbReference type="RefSeq" id="WP_368008830.1">
    <property type="nucleotide sequence ID" value="NZ_JAMXFF010000048.1"/>
</dbReference>
<dbReference type="InterPro" id="IPR033456">
    <property type="entry name" value="DUF5132"/>
</dbReference>
<dbReference type="Proteomes" id="UP001525890">
    <property type="component" value="Unassembled WGS sequence"/>
</dbReference>
<keyword evidence="1" id="KW-1133">Transmembrane helix</keyword>